<dbReference type="Gene3D" id="3.80.30.20">
    <property type="entry name" value="tm_1862 like domain"/>
    <property type="match status" value="1"/>
</dbReference>
<dbReference type="SFLD" id="SFLDG01082">
    <property type="entry name" value="B12-binding_domain_containing"/>
    <property type="match status" value="1"/>
</dbReference>
<accession>A0A512M3C9</accession>
<dbReference type="Proteomes" id="UP000321577">
    <property type="component" value="Unassembled WGS sequence"/>
</dbReference>
<dbReference type="InterPro" id="IPR023404">
    <property type="entry name" value="rSAM_horseshoe"/>
</dbReference>
<dbReference type="OrthoDB" id="9801424at2"/>
<keyword evidence="5" id="KW-0411">Iron-sulfur</keyword>
<evidence type="ECO:0000259" key="8">
    <source>
        <dbReference type="PROSITE" id="PS51918"/>
    </source>
</evidence>
<keyword evidence="10" id="KW-1185">Reference proteome</keyword>
<dbReference type="EMBL" id="BKAG01000002">
    <property type="protein sequence ID" value="GEP41232.1"/>
    <property type="molecule type" value="Genomic_DNA"/>
</dbReference>
<organism evidence="9 10">
    <name type="scientific">Brevifollis gellanilyticus</name>
    <dbReference type="NCBI Taxonomy" id="748831"/>
    <lineage>
        <taxon>Bacteria</taxon>
        <taxon>Pseudomonadati</taxon>
        <taxon>Verrucomicrobiota</taxon>
        <taxon>Verrucomicrobiia</taxon>
        <taxon>Verrucomicrobiales</taxon>
        <taxon>Verrucomicrobiaceae</taxon>
    </lineage>
</organism>
<dbReference type="GO" id="GO:0005829">
    <property type="term" value="C:cytosol"/>
    <property type="evidence" value="ECO:0007669"/>
    <property type="project" value="TreeGrafter"/>
</dbReference>
<dbReference type="InterPro" id="IPR058240">
    <property type="entry name" value="rSAM_sf"/>
</dbReference>
<dbReference type="InterPro" id="IPR036724">
    <property type="entry name" value="Cobalamin-bd_sf"/>
</dbReference>
<evidence type="ECO:0000259" key="7">
    <source>
        <dbReference type="PROSITE" id="PS51332"/>
    </source>
</evidence>
<feature type="domain" description="B12-binding" evidence="7">
    <location>
        <begin position="2"/>
        <end position="134"/>
    </location>
</feature>
<comment type="cofactor">
    <cofactor evidence="1">
        <name>[4Fe-4S] cluster</name>
        <dbReference type="ChEBI" id="CHEBI:49883"/>
    </cofactor>
</comment>
<dbReference type="InterPro" id="IPR025288">
    <property type="entry name" value="DUF4080"/>
</dbReference>
<evidence type="ECO:0000256" key="3">
    <source>
        <dbReference type="ARBA" id="ARBA00022723"/>
    </source>
</evidence>
<evidence type="ECO:0000256" key="1">
    <source>
        <dbReference type="ARBA" id="ARBA00001966"/>
    </source>
</evidence>
<evidence type="ECO:0000313" key="10">
    <source>
        <dbReference type="Proteomes" id="UP000321577"/>
    </source>
</evidence>
<dbReference type="InterPro" id="IPR051198">
    <property type="entry name" value="BchE-like"/>
</dbReference>
<dbReference type="Pfam" id="PF13311">
    <property type="entry name" value="DUF4080"/>
    <property type="match status" value="1"/>
</dbReference>
<sequence length="522" mass="58700">MPDIVLATLNAKYIHASFGLRYLMANLGGLRDRACMAEFVINQQPLEIVEAILAHQPRIVGFGVYIWNVEQTTEVVALLKRIRPELIIIVGGPEVSYETEGQEIVALVDHVITGEADVKFAEVCRALLNDDAVLEGGSDSSLPKVIAAELPALNSLAAPYDLYTDEDLKNRVIYVEASRGCPFTCEFCLSSLDIPVRAFATEAFLASMQRLLDRGATQFKFVDRTFNLHLPTSMGILQFFLDRWRDGLFLHFEMVPDRLPEQLRDLIKKFPAGAVQFEVGIQTFDEATSKNISRRQNLGRLEDNFRFLREETGVHIHADLIVGLPSEGIESFGRGFDRLVHLGPQEIQVGILKRLRGTPIVRHDDEHHMIYAPHPPYEILSTRDIPFADMQRMRRFARYWDMVANSGHFTSTLKLLWQGSASPFAEFLRFSDWLHLKLGRTHQIALHVIAQSLFDFLVNESALDHDLVATTLEADWHRTPSRAALNLRGHHMAAKAAGGGAKRQARHAGTPAKEQEGREVPA</sequence>
<feature type="compositionally biased region" description="Basic and acidic residues" evidence="6">
    <location>
        <begin position="513"/>
        <end position="522"/>
    </location>
</feature>
<dbReference type="Gene3D" id="3.40.50.280">
    <property type="entry name" value="Cobalamin-binding domain"/>
    <property type="match status" value="1"/>
</dbReference>
<dbReference type="SMART" id="SM00729">
    <property type="entry name" value="Elp3"/>
    <property type="match status" value="1"/>
</dbReference>
<dbReference type="InterPro" id="IPR006638">
    <property type="entry name" value="Elp3/MiaA/NifB-like_rSAM"/>
</dbReference>
<dbReference type="InterPro" id="IPR007197">
    <property type="entry name" value="rSAM"/>
</dbReference>
<dbReference type="GO" id="GO:0003824">
    <property type="term" value="F:catalytic activity"/>
    <property type="evidence" value="ECO:0007669"/>
    <property type="project" value="InterPro"/>
</dbReference>
<dbReference type="RefSeq" id="WP_146848694.1">
    <property type="nucleotide sequence ID" value="NZ_BKAG01000002.1"/>
</dbReference>
<dbReference type="PANTHER" id="PTHR43409">
    <property type="entry name" value="ANAEROBIC MAGNESIUM-PROTOPORPHYRIN IX MONOMETHYL ESTER CYCLASE-RELATED"/>
    <property type="match status" value="1"/>
</dbReference>
<dbReference type="InterPro" id="IPR006158">
    <property type="entry name" value="Cobalamin-bd"/>
</dbReference>
<dbReference type="Pfam" id="PF04055">
    <property type="entry name" value="Radical_SAM"/>
    <property type="match status" value="1"/>
</dbReference>
<evidence type="ECO:0000256" key="4">
    <source>
        <dbReference type="ARBA" id="ARBA00023004"/>
    </source>
</evidence>
<dbReference type="GO" id="GO:0051536">
    <property type="term" value="F:iron-sulfur cluster binding"/>
    <property type="evidence" value="ECO:0007669"/>
    <property type="project" value="UniProtKB-KW"/>
</dbReference>
<feature type="region of interest" description="Disordered" evidence="6">
    <location>
        <begin position="495"/>
        <end position="522"/>
    </location>
</feature>
<reference evidence="9 10" key="1">
    <citation type="submission" date="2019-07" db="EMBL/GenBank/DDBJ databases">
        <title>Whole genome shotgun sequence of Brevifollis gellanilyticus NBRC 108608.</title>
        <authorList>
            <person name="Hosoyama A."/>
            <person name="Uohara A."/>
            <person name="Ohji S."/>
            <person name="Ichikawa N."/>
        </authorList>
    </citation>
    <scope>NUCLEOTIDE SEQUENCE [LARGE SCALE GENOMIC DNA]</scope>
    <source>
        <strain evidence="9 10">NBRC 108608</strain>
    </source>
</reference>
<dbReference type="PROSITE" id="PS51918">
    <property type="entry name" value="RADICAL_SAM"/>
    <property type="match status" value="1"/>
</dbReference>
<dbReference type="GO" id="GO:0031419">
    <property type="term" value="F:cobalamin binding"/>
    <property type="evidence" value="ECO:0007669"/>
    <property type="project" value="InterPro"/>
</dbReference>
<dbReference type="Pfam" id="PF02310">
    <property type="entry name" value="B12-binding"/>
    <property type="match status" value="1"/>
</dbReference>
<comment type="caution">
    <text evidence="9">The sequence shown here is derived from an EMBL/GenBank/DDBJ whole genome shotgun (WGS) entry which is preliminary data.</text>
</comment>
<gene>
    <name evidence="9" type="ORF">BGE01nite_05230</name>
</gene>
<dbReference type="PANTHER" id="PTHR43409:SF16">
    <property type="entry name" value="SLR0320 PROTEIN"/>
    <property type="match status" value="1"/>
</dbReference>
<evidence type="ECO:0000256" key="5">
    <source>
        <dbReference type="ARBA" id="ARBA00023014"/>
    </source>
</evidence>
<dbReference type="AlphaFoldDB" id="A0A512M3C9"/>
<proteinExistence type="predicted"/>
<evidence type="ECO:0000313" key="9">
    <source>
        <dbReference type="EMBL" id="GEP41232.1"/>
    </source>
</evidence>
<dbReference type="CDD" id="cd01335">
    <property type="entry name" value="Radical_SAM"/>
    <property type="match status" value="1"/>
</dbReference>
<protein>
    <submittedName>
        <fullName evidence="9">B12-binding domain-containing radical SAM protein</fullName>
    </submittedName>
</protein>
<dbReference type="GO" id="GO:0046872">
    <property type="term" value="F:metal ion binding"/>
    <property type="evidence" value="ECO:0007669"/>
    <property type="project" value="UniProtKB-KW"/>
</dbReference>
<dbReference type="PROSITE" id="PS51332">
    <property type="entry name" value="B12_BINDING"/>
    <property type="match status" value="1"/>
</dbReference>
<keyword evidence="4" id="KW-0408">Iron</keyword>
<dbReference type="SUPFAM" id="SSF102114">
    <property type="entry name" value="Radical SAM enzymes"/>
    <property type="match status" value="1"/>
</dbReference>
<feature type="domain" description="Radical SAM core" evidence="8">
    <location>
        <begin position="167"/>
        <end position="397"/>
    </location>
</feature>
<name>A0A512M3C9_9BACT</name>
<keyword evidence="3" id="KW-0479">Metal-binding</keyword>
<keyword evidence="2" id="KW-0949">S-adenosyl-L-methionine</keyword>
<dbReference type="SFLD" id="SFLDS00029">
    <property type="entry name" value="Radical_SAM"/>
    <property type="match status" value="1"/>
</dbReference>
<evidence type="ECO:0000256" key="2">
    <source>
        <dbReference type="ARBA" id="ARBA00022691"/>
    </source>
</evidence>
<evidence type="ECO:0000256" key="6">
    <source>
        <dbReference type="SAM" id="MobiDB-lite"/>
    </source>
</evidence>
<dbReference type="SUPFAM" id="SSF52242">
    <property type="entry name" value="Cobalamin (vitamin B12)-binding domain"/>
    <property type="match status" value="1"/>
</dbReference>